<dbReference type="InterPro" id="IPR003892">
    <property type="entry name" value="CUE"/>
</dbReference>
<dbReference type="InterPro" id="IPR035983">
    <property type="entry name" value="Hect_E3_ubiquitin_ligase"/>
</dbReference>
<dbReference type="SUPFAM" id="SSF56204">
    <property type="entry name" value="Hect, E3 ligase catalytic domain"/>
    <property type="match status" value="1"/>
</dbReference>
<dbReference type="InterPro" id="IPR000569">
    <property type="entry name" value="HECT_dom"/>
</dbReference>
<protein>
    <submittedName>
        <fullName evidence="2">PREDICTED: uncharacterized protein LOC107356592</fullName>
    </submittedName>
</protein>
<dbReference type="Pfam" id="PF02845">
    <property type="entry name" value="CUE"/>
    <property type="match status" value="1"/>
</dbReference>
<evidence type="ECO:0000313" key="3">
    <source>
        <dbReference type="Proteomes" id="UP001152795"/>
    </source>
</evidence>
<gene>
    <name evidence="2" type="ORF">PACLA_8A080354</name>
</gene>
<proteinExistence type="predicted"/>
<comment type="caution">
    <text evidence="2">The sequence shown here is derived from an EMBL/GenBank/DDBJ whole genome shotgun (WGS) entry which is preliminary data.</text>
</comment>
<dbReference type="OrthoDB" id="5964629at2759"/>
<evidence type="ECO:0000313" key="2">
    <source>
        <dbReference type="EMBL" id="CAB3999587.1"/>
    </source>
</evidence>
<keyword evidence="3" id="KW-1185">Reference proteome</keyword>
<dbReference type="Gene3D" id="3.90.1750.10">
    <property type="entry name" value="Hect, E3 ligase catalytic domains"/>
    <property type="match status" value="1"/>
</dbReference>
<dbReference type="Gene3D" id="3.30.2410.10">
    <property type="entry name" value="Hect, E3 ligase catalytic domain"/>
    <property type="match status" value="1"/>
</dbReference>
<name>A0A7D9I3P3_PARCT</name>
<keyword evidence="1" id="KW-0833">Ubl conjugation pathway</keyword>
<dbReference type="EMBL" id="CACRXK020003618">
    <property type="protein sequence ID" value="CAB3999587.1"/>
    <property type="molecule type" value="Genomic_DNA"/>
</dbReference>
<accession>A0A7D9I3P3</accession>
<organism evidence="2 3">
    <name type="scientific">Paramuricea clavata</name>
    <name type="common">Red gorgonian</name>
    <name type="synonym">Violescent sea-whip</name>
    <dbReference type="NCBI Taxonomy" id="317549"/>
    <lineage>
        <taxon>Eukaryota</taxon>
        <taxon>Metazoa</taxon>
        <taxon>Cnidaria</taxon>
        <taxon>Anthozoa</taxon>
        <taxon>Octocorallia</taxon>
        <taxon>Malacalcyonacea</taxon>
        <taxon>Plexauridae</taxon>
        <taxon>Paramuricea</taxon>
    </lineage>
</organism>
<reference evidence="2" key="1">
    <citation type="submission" date="2020-04" db="EMBL/GenBank/DDBJ databases">
        <authorList>
            <person name="Alioto T."/>
            <person name="Alioto T."/>
            <person name="Gomez Garrido J."/>
        </authorList>
    </citation>
    <scope>NUCLEOTIDE SEQUENCE</scope>
    <source>
        <strain evidence="2">A484AB</strain>
    </source>
</reference>
<dbReference type="AlphaFoldDB" id="A0A7D9I3P3"/>
<dbReference type="CDD" id="cd14279">
    <property type="entry name" value="CUE"/>
    <property type="match status" value="1"/>
</dbReference>
<sequence>MVTTSTGDQISVPIRNTWSRTFMCLTKRNAVTPPSTMDKMNMALAGLEEQTITFTKSGNSDHVHQKILQAFPMLAEVGGYEILRTGERSSRQLMVISIPPVGYTVLYLKSTIASAKGYIRPLQRDIVLKPVALTDPAQSQISMSPKVACVNCHQDIAMDTMRAHLEICGGGSSRDYDEITVTSIGDCEDLESDEINLETGALSQLQTIFSNLPPEEVRQAMENADGCIEAATATLLGESDDDLIMSISGIASATTTSKDSAESQEGTEELKRDILGYYKDKTCKLTAKPRVRFEGEEGVGSGPIREFFLCAMKLVHEGIGGTGKPILFFEGEEDHKLPTHDQSARSTGAFKAIGRIIGHSVLHWGPLLYGLSPVVKRYWTASASDGCDGSGAETILSSITLEDIPDIDLRGYISQLEDVAPDVRIPEQLKEDLTPYVFESGLDIDLLHSDRKLIAQGLMMYQVIDKRKQELDDILKGMNEVQLHSFLACCTVDVLESIFPTWEKQFNTFDEVKSVSVFEETEGHENTISFWFQYLSDLAKYESGKPTLTDMCCFWTATNILPPRSCSLQVKFDYGTGKLPYAETCFYSLTLPTMHKTYEMFKKYMDIVMLHGSLGIDHS</sequence>
<dbReference type="GO" id="GO:0043130">
    <property type="term" value="F:ubiquitin binding"/>
    <property type="evidence" value="ECO:0007669"/>
    <property type="project" value="InterPro"/>
</dbReference>
<dbReference type="PROSITE" id="PS51140">
    <property type="entry name" value="CUE"/>
    <property type="match status" value="1"/>
</dbReference>
<dbReference type="Proteomes" id="UP001152795">
    <property type="component" value="Unassembled WGS sequence"/>
</dbReference>
<dbReference type="GO" id="GO:0004842">
    <property type="term" value="F:ubiquitin-protein transferase activity"/>
    <property type="evidence" value="ECO:0007669"/>
    <property type="project" value="InterPro"/>
</dbReference>
<evidence type="ECO:0000256" key="1">
    <source>
        <dbReference type="ARBA" id="ARBA00022786"/>
    </source>
</evidence>
<dbReference type="Pfam" id="PF00632">
    <property type="entry name" value="HECT"/>
    <property type="match status" value="1"/>
</dbReference>